<dbReference type="GO" id="GO:0070403">
    <property type="term" value="F:NAD+ binding"/>
    <property type="evidence" value="ECO:0007669"/>
    <property type="project" value="InterPro"/>
</dbReference>
<feature type="binding site" evidence="3">
    <location>
        <position position="237"/>
    </location>
    <ligand>
        <name>Zn(2+)</name>
        <dbReference type="ChEBI" id="CHEBI:29105"/>
    </ligand>
</feature>
<keyword evidence="3" id="KW-0862">Zinc</keyword>
<dbReference type="GO" id="GO:0005759">
    <property type="term" value="C:mitochondrial matrix"/>
    <property type="evidence" value="ECO:0007669"/>
    <property type="project" value="TreeGrafter"/>
</dbReference>
<keyword evidence="6" id="KW-1185">Reference proteome</keyword>
<gene>
    <name evidence="5" type="ORF">O3P69_016700</name>
</gene>
<feature type="active site" description="Proton acceptor" evidence="3">
    <location>
        <position position="178"/>
    </location>
</feature>
<evidence type="ECO:0000256" key="1">
    <source>
        <dbReference type="ARBA" id="ARBA00022679"/>
    </source>
</evidence>
<dbReference type="InterPro" id="IPR050134">
    <property type="entry name" value="NAD-dep_sirtuin_deacylases"/>
</dbReference>
<proteinExistence type="predicted"/>
<feature type="binding site" evidence="3">
    <location>
        <position position="189"/>
    </location>
    <ligand>
        <name>Zn(2+)</name>
        <dbReference type="ChEBI" id="CHEBI:29105"/>
    </ligand>
</feature>
<protein>
    <recommendedName>
        <fullName evidence="4">Deacetylase sirtuin-type domain-containing protein</fullName>
    </recommendedName>
</protein>
<dbReference type="PANTHER" id="PTHR11085:SF10">
    <property type="entry name" value="NAD-DEPENDENT PROTEIN DEACYLASE SIRTUIN-5, MITOCHONDRIAL-RELATED"/>
    <property type="match status" value="1"/>
</dbReference>
<comment type="caution">
    <text evidence="5">The sequence shown here is derived from an EMBL/GenBank/DDBJ whole genome shotgun (WGS) entry which is preliminary data.</text>
</comment>
<reference evidence="5 6" key="1">
    <citation type="submission" date="2023-03" db="EMBL/GenBank/DDBJ databases">
        <title>High-quality genome of Scylla paramamosain provides insights in environmental adaptation.</title>
        <authorList>
            <person name="Zhang L."/>
        </authorList>
    </citation>
    <scope>NUCLEOTIDE SEQUENCE [LARGE SCALE GENOMIC DNA]</scope>
    <source>
        <strain evidence="5">LZ_2023a</strain>
        <tissue evidence="5">Muscle</tissue>
    </source>
</reference>
<dbReference type="Pfam" id="PF02146">
    <property type="entry name" value="SIR2"/>
    <property type="match status" value="1"/>
</dbReference>
<dbReference type="InterPro" id="IPR029035">
    <property type="entry name" value="DHS-like_NAD/FAD-binding_dom"/>
</dbReference>
<sequence length="330" mass="37648">MNYSNPSDTFVLRSLWQVSRYDLINAVEMTSSEVRSVMYKKHPAGCLTICLRTVPRRWASQYSFVPKHEPCQDGMLSQGQGISTESGIPDYRSEGVGLYATSDRRPIQYKQFVDSSKARQRYWARNYMGWPRFSSVTPNAAHTCLTAWERSGKLACVVTQNVDRLHHKARTSNVLELHGSAFNVVCMNCRRQVLRQYYQTCLTRLNPHLTLRPMEMRPDGDVELTQEEVDNFYVPPCEGCGGIMKPDLVFFGESVPQERVERVKRELAKCDALLVLGSSLYVYSGYRFILAGVERGMRMCGVNIGPTRGDPHFLFRIDARCGDVLPRLHV</sequence>
<dbReference type="InterPro" id="IPR003000">
    <property type="entry name" value="Sirtuin"/>
</dbReference>
<dbReference type="EMBL" id="JARAKH010000042">
    <property type="protein sequence ID" value="KAK8380255.1"/>
    <property type="molecule type" value="Genomic_DNA"/>
</dbReference>
<keyword evidence="3" id="KW-0479">Metal-binding</keyword>
<dbReference type="GO" id="GO:0017136">
    <property type="term" value="F:histone deacetylase activity, NAD-dependent"/>
    <property type="evidence" value="ECO:0007669"/>
    <property type="project" value="TreeGrafter"/>
</dbReference>
<feature type="domain" description="Deacetylase sirtuin-type" evidence="4">
    <location>
        <begin position="48"/>
        <end position="330"/>
    </location>
</feature>
<organism evidence="5 6">
    <name type="scientific">Scylla paramamosain</name>
    <name type="common">Mud crab</name>
    <dbReference type="NCBI Taxonomy" id="85552"/>
    <lineage>
        <taxon>Eukaryota</taxon>
        <taxon>Metazoa</taxon>
        <taxon>Ecdysozoa</taxon>
        <taxon>Arthropoda</taxon>
        <taxon>Crustacea</taxon>
        <taxon>Multicrustacea</taxon>
        <taxon>Malacostraca</taxon>
        <taxon>Eumalacostraca</taxon>
        <taxon>Eucarida</taxon>
        <taxon>Decapoda</taxon>
        <taxon>Pleocyemata</taxon>
        <taxon>Brachyura</taxon>
        <taxon>Eubrachyura</taxon>
        <taxon>Portunoidea</taxon>
        <taxon>Portunidae</taxon>
        <taxon>Portuninae</taxon>
        <taxon>Scylla</taxon>
    </lineage>
</organism>
<evidence type="ECO:0000256" key="3">
    <source>
        <dbReference type="PROSITE-ProRule" id="PRU00236"/>
    </source>
</evidence>
<accession>A0AAW0SXU9</accession>
<evidence type="ECO:0000313" key="6">
    <source>
        <dbReference type="Proteomes" id="UP001487740"/>
    </source>
</evidence>
<evidence type="ECO:0000259" key="4">
    <source>
        <dbReference type="PROSITE" id="PS50305"/>
    </source>
</evidence>
<dbReference type="Proteomes" id="UP001487740">
    <property type="component" value="Unassembled WGS sequence"/>
</dbReference>
<dbReference type="Gene3D" id="3.30.1600.10">
    <property type="entry name" value="SIR2/SIRT2 'Small Domain"/>
    <property type="match status" value="1"/>
</dbReference>
<keyword evidence="2" id="KW-0520">NAD</keyword>
<dbReference type="InterPro" id="IPR026591">
    <property type="entry name" value="Sirtuin_cat_small_dom_sf"/>
</dbReference>
<dbReference type="SUPFAM" id="SSF52467">
    <property type="entry name" value="DHS-like NAD/FAD-binding domain"/>
    <property type="match status" value="1"/>
</dbReference>
<evidence type="ECO:0000313" key="5">
    <source>
        <dbReference type="EMBL" id="KAK8380255.1"/>
    </source>
</evidence>
<dbReference type="PANTHER" id="PTHR11085">
    <property type="entry name" value="NAD-DEPENDENT PROTEIN DEACYLASE SIRTUIN-5, MITOCHONDRIAL-RELATED"/>
    <property type="match status" value="1"/>
</dbReference>
<dbReference type="AlphaFoldDB" id="A0AAW0SXU9"/>
<name>A0AAW0SXU9_SCYPA</name>
<dbReference type="InterPro" id="IPR026590">
    <property type="entry name" value="Ssirtuin_cat_dom"/>
</dbReference>
<feature type="binding site" evidence="3">
    <location>
        <position position="240"/>
    </location>
    <ligand>
        <name>Zn(2+)</name>
        <dbReference type="ChEBI" id="CHEBI:29105"/>
    </ligand>
</feature>
<evidence type="ECO:0000256" key="2">
    <source>
        <dbReference type="ARBA" id="ARBA00023027"/>
    </source>
</evidence>
<dbReference type="GO" id="GO:0046872">
    <property type="term" value="F:metal ion binding"/>
    <property type="evidence" value="ECO:0007669"/>
    <property type="project" value="UniProtKB-KW"/>
</dbReference>
<keyword evidence="1" id="KW-0808">Transferase</keyword>
<feature type="binding site" evidence="3">
    <location>
        <position position="186"/>
    </location>
    <ligand>
        <name>Zn(2+)</name>
        <dbReference type="ChEBI" id="CHEBI:29105"/>
    </ligand>
</feature>
<dbReference type="Gene3D" id="3.40.50.1220">
    <property type="entry name" value="TPP-binding domain"/>
    <property type="match status" value="1"/>
</dbReference>
<dbReference type="PROSITE" id="PS50305">
    <property type="entry name" value="SIRTUIN"/>
    <property type="match status" value="1"/>
</dbReference>